<proteinExistence type="predicted"/>
<dbReference type="EC" id="2.1.1.164" evidence="5"/>
<evidence type="ECO:0000256" key="2">
    <source>
        <dbReference type="ARBA" id="ARBA00022679"/>
    </source>
</evidence>
<dbReference type="InterPro" id="IPR029063">
    <property type="entry name" value="SAM-dependent_MTases_sf"/>
</dbReference>
<dbReference type="InterPro" id="IPR020803">
    <property type="entry name" value="MeTfrase_dom"/>
</dbReference>
<dbReference type="Pfam" id="PF08241">
    <property type="entry name" value="Methyltransf_11"/>
    <property type="match status" value="1"/>
</dbReference>
<keyword evidence="2 5" id="KW-0808">Transferase</keyword>
<dbReference type="Gene3D" id="3.40.50.150">
    <property type="entry name" value="Vaccinia Virus protein VP39"/>
    <property type="match status" value="1"/>
</dbReference>
<dbReference type="CDD" id="cd02440">
    <property type="entry name" value="AdoMet_MTases"/>
    <property type="match status" value="1"/>
</dbReference>
<dbReference type="PANTHER" id="PTHR44068">
    <property type="entry name" value="ZGC:194242"/>
    <property type="match status" value="1"/>
</dbReference>
<organism evidence="5 6">
    <name type="scientific">Paludisphaera borealis</name>
    <dbReference type="NCBI Taxonomy" id="1387353"/>
    <lineage>
        <taxon>Bacteria</taxon>
        <taxon>Pseudomonadati</taxon>
        <taxon>Planctomycetota</taxon>
        <taxon>Planctomycetia</taxon>
        <taxon>Isosphaerales</taxon>
        <taxon>Isosphaeraceae</taxon>
        <taxon>Paludisphaera</taxon>
    </lineage>
</organism>
<feature type="domain" description="Polyketide synthase-like methyltransferase" evidence="4">
    <location>
        <begin position="32"/>
        <end position="250"/>
    </location>
</feature>
<dbReference type="GO" id="GO:0102082">
    <property type="term" value="F:demethylrebeccamycin--D-glucose O-methyltransferase activity"/>
    <property type="evidence" value="ECO:0007669"/>
    <property type="project" value="UniProtKB-EC"/>
</dbReference>
<dbReference type="AlphaFoldDB" id="A0A1U7CR59"/>
<reference evidence="6" key="1">
    <citation type="submission" date="2016-12" db="EMBL/GenBank/DDBJ databases">
        <title>Comparative genomics of four Isosphaeraceae planctomycetes: a common pool of plasmids and glycoside hydrolase genes.</title>
        <authorList>
            <person name="Ivanova A."/>
        </authorList>
    </citation>
    <scope>NUCLEOTIDE SEQUENCE [LARGE SCALE GENOMIC DNA]</scope>
    <source>
        <strain evidence="6">PX4</strain>
    </source>
</reference>
<keyword evidence="1 5" id="KW-0489">Methyltransferase</keyword>
<dbReference type="Proteomes" id="UP000186309">
    <property type="component" value="Chromosome"/>
</dbReference>
<dbReference type="InterPro" id="IPR013216">
    <property type="entry name" value="Methyltransf_11"/>
</dbReference>
<dbReference type="SUPFAM" id="SSF53335">
    <property type="entry name" value="S-adenosyl-L-methionine-dependent methyltransferases"/>
    <property type="match status" value="1"/>
</dbReference>
<keyword evidence="6" id="KW-1185">Reference proteome</keyword>
<dbReference type="GO" id="GO:0008757">
    <property type="term" value="F:S-adenosylmethionine-dependent methyltransferase activity"/>
    <property type="evidence" value="ECO:0007669"/>
    <property type="project" value="InterPro"/>
</dbReference>
<dbReference type="SMART" id="SM00828">
    <property type="entry name" value="PKS_MT"/>
    <property type="match status" value="1"/>
</dbReference>
<name>A0A1U7CR59_9BACT</name>
<dbReference type="GO" id="GO:0032259">
    <property type="term" value="P:methylation"/>
    <property type="evidence" value="ECO:0007669"/>
    <property type="project" value="UniProtKB-KW"/>
</dbReference>
<dbReference type="KEGG" id="pbor:BSF38_02941"/>
<sequence>MSRSVDLYGTAYGNFAAEVLAQVRRDTYGEDFGQSSWVTGPEYRRFFQLLELAAADHVLDVGCGSGGPALFLAREAGCRVTGVDVSEAGIEAGPTLARKAGLDDRAHFRRADVREPLPFPDGAFDAIVCMDAMCHLPDRGRLLGEWRRVLRPGGRLLYTDPVVVTGLVSNEELATRSSTGYFEFCPPGVNERSIGQAGFELVRAEDVTENEVEVSRRWHAARQQRAAELIRLEGEETFAGLQQFLATVHRLTSERRLSRFAYLGRKPGE</sequence>
<evidence type="ECO:0000259" key="4">
    <source>
        <dbReference type="SMART" id="SM00828"/>
    </source>
</evidence>
<dbReference type="PANTHER" id="PTHR44068:SF11">
    <property type="entry name" value="GERANYL DIPHOSPHATE 2-C-METHYLTRANSFERASE"/>
    <property type="match status" value="1"/>
</dbReference>
<dbReference type="EMBL" id="CP019082">
    <property type="protein sequence ID" value="APW61427.1"/>
    <property type="molecule type" value="Genomic_DNA"/>
</dbReference>
<keyword evidence="3" id="KW-0949">S-adenosyl-L-methionine</keyword>
<accession>A0A1U7CR59</accession>
<evidence type="ECO:0000256" key="3">
    <source>
        <dbReference type="ARBA" id="ARBA00022691"/>
    </source>
</evidence>
<evidence type="ECO:0000313" key="5">
    <source>
        <dbReference type="EMBL" id="APW61427.1"/>
    </source>
</evidence>
<protein>
    <submittedName>
        <fullName evidence="5">Demethylrebeccamycin-D-glucose O-methyltransferase</fullName>
        <ecNumber evidence="5">2.1.1.164</ecNumber>
    </submittedName>
</protein>
<gene>
    <name evidence="5" type="primary">rebM_5</name>
    <name evidence="5" type="ORF">BSF38_02941</name>
</gene>
<dbReference type="OrthoDB" id="272052at2"/>
<evidence type="ECO:0000256" key="1">
    <source>
        <dbReference type="ARBA" id="ARBA00022603"/>
    </source>
</evidence>
<dbReference type="STRING" id="1387353.BSF38_02941"/>
<evidence type="ECO:0000313" key="6">
    <source>
        <dbReference type="Proteomes" id="UP000186309"/>
    </source>
</evidence>
<dbReference type="InterPro" id="IPR050447">
    <property type="entry name" value="Erg6_SMT_methyltransf"/>
</dbReference>
<dbReference type="RefSeq" id="WP_076346769.1">
    <property type="nucleotide sequence ID" value="NZ_CP019082.1"/>
</dbReference>